<gene>
    <name evidence="1" type="ORF">PoB_003301500</name>
</gene>
<keyword evidence="2" id="KW-1185">Reference proteome</keyword>
<protein>
    <submittedName>
        <fullName evidence="1">Uncharacterized protein</fullName>
    </submittedName>
</protein>
<sequence>MTWRSSIDLDIYLEMQMYCPADECPICDSSSRLTSPLWRVQILPADAAMLRSFHQMGRMLPSPVADGESASPVLDARYKYTSIKAKTSEAVCSRVLKYKLVPYDTISLFTKRAEGIC</sequence>
<comment type="caution">
    <text evidence="1">The sequence shown here is derived from an EMBL/GenBank/DDBJ whole genome shotgun (WGS) entry which is preliminary data.</text>
</comment>
<evidence type="ECO:0000313" key="1">
    <source>
        <dbReference type="EMBL" id="GFO06510.1"/>
    </source>
</evidence>
<name>A0AAV4AI92_9GAST</name>
<reference evidence="1 2" key="1">
    <citation type="journal article" date="2021" name="Elife">
        <title>Chloroplast acquisition without the gene transfer in kleptoplastic sea slugs, Plakobranchus ocellatus.</title>
        <authorList>
            <person name="Maeda T."/>
            <person name="Takahashi S."/>
            <person name="Yoshida T."/>
            <person name="Shimamura S."/>
            <person name="Takaki Y."/>
            <person name="Nagai Y."/>
            <person name="Toyoda A."/>
            <person name="Suzuki Y."/>
            <person name="Arimoto A."/>
            <person name="Ishii H."/>
            <person name="Satoh N."/>
            <person name="Nishiyama T."/>
            <person name="Hasebe M."/>
            <person name="Maruyama T."/>
            <person name="Minagawa J."/>
            <person name="Obokata J."/>
            <person name="Shigenobu S."/>
        </authorList>
    </citation>
    <scope>NUCLEOTIDE SEQUENCE [LARGE SCALE GENOMIC DNA]</scope>
</reference>
<dbReference type="Proteomes" id="UP000735302">
    <property type="component" value="Unassembled WGS sequence"/>
</dbReference>
<organism evidence="1 2">
    <name type="scientific">Plakobranchus ocellatus</name>
    <dbReference type="NCBI Taxonomy" id="259542"/>
    <lineage>
        <taxon>Eukaryota</taxon>
        <taxon>Metazoa</taxon>
        <taxon>Spiralia</taxon>
        <taxon>Lophotrochozoa</taxon>
        <taxon>Mollusca</taxon>
        <taxon>Gastropoda</taxon>
        <taxon>Heterobranchia</taxon>
        <taxon>Euthyneura</taxon>
        <taxon>Panpulmonata</taxon>
        <taxon>Sacoglossa</taxon>
        <taxon>Placobranchoidea</taxon>
        <taxon>Plakobranchidae</taxon>
        <taxon>Plakobranchus</taxon>
    </lineage>
</organism>
<proteinExistence type="predicted"/>
<dbReference type="AlphaFoldDB" id="A0AAV4AI92"/>
<accession>A0AAV4AI92</accession>
<dbReference type="EMBL" id="BLXT01003776">
    <property type="protein sequence ID" value="GFO06510.1"/>
    <property type="molecule type" value="Genomic_DNA"/>
</dbReference>
<evidence type="ECO:0000313" key="2">
    <source>
        <dbReference type="Proteomes" id="UP000735302"/>
    </source>
</evidence>